<evidence type="ECO:0000256" key="2">
    <source>
        <dbReference type="ARBA" id="ARBA00008892"/>
    </source>
</evidence>
<evidence type="ECO:0000313" key="16">
    <source>
        <dbReference type="EMBL" id="AWL21278.1"/>
    </source>
</evidence>
<feature type="transmembrane region" description="Helical" evidence="15">
    <location>
        <begin position="6"/>
        <end position="32"/>
    </location>
</feature>
<keyword evidence="5 15" id="KW-0813">Transport</keyword>
<comment type="subcellular location">
    <subcellularLocation>
        <location evidence="15">Mitochondrion inner membrane</location>
        <topology evidence="15">Single-pass membrane protein</topology>
    </subcellularLocation>
    <subcellularLocation>
        <location evidence="1">Mitochondrion membrane</location>
        <topology evidence="1">Single-pass membrane protein</topology>
    </subcellularLocation>
</comment>
<dbReference type="GO" id="GO:0046933">
    <property type="term" value="F:proton-transporting ATP synthase activity, rotational mechanism"/>
    <property type="evidence" value="ECO:0007669"/>
    <property type="project" value="TreeGrafter"/>
</dbReference>
<evidence type="ECO:0000256" key="5">
    <source>
        <dbReference type="ARBA" id="ARBA00022448"/>
    </source>
</evidence>
<keyword evidence="10 15" id="KW-0406">Ion transport</keyword>
<sequence>MPQLVPFYFINEVTFAFILLVVMIYVFSIFVLPRFVRLFTSRIFISKL</sequence>
<keyword evidence="6 15" id="KW-0138">CF(0)</keyword>
<reference evidence="16" key="1">
    <citation type="journal article" date="2018" name="Mycorrhiza">
        <title>Gamarada debralockiae gen. nov. sp. nov.-the genome of the most widespread Australian ericoid mycorrhizal fungus.</title>
        <authorList>
            <person name="Midgley D.J."/>
            <person name="Sutcliffe B."/>
            <person name="Greenfield P."/>
            <person name="Tran-Dinh N."/>
        </authorList>
    </citation>
    <scope>NUCLEOTIDE SEQUENCE</scope>
    <source>
        <strain evidence="16">T6G9</strain>
    </source>
</reference>
<evidence type="ECO:0000256" key="11">
    <source>
        <dbReference type="ARBA" id="ARBA00023128"/>
    </source>
</evidence>
<keyword evidence="13 15" id="KW-0066">ATP synthesis</keyword>
<keyword evidence="8 15" id="KW-0375">Hydrogen ion transport</keyword>
<evidence type="ECO:0000256" key="8">
    <source>
        <dbReference type="ARBA" id="ARBA00022781"/>
    </source>
</evidence>
<evidence type="ECO:0000256" key="9">
    <source>
        <dbReference type="ARBA" id="ARBA00022989"/>
    </source>
</evidence>
<evidence type="ECO:0000256" key="13">
    <source>
        <dbReference type="ARBA" id="ARBA00023310"/>
    </source>
</evidence>
<dbReference type="PANTHER" id="PTHR36101">
    <property type="entry name" value="ATP SYNTHASE PROTEIN 8"/>
    <property type="match status" value="1"/>
</dbReference>
<accession>A0A2U8LKM8</accession>
<geneLocation type="mitochondrion" evidence="16"/>
<organism evidence="16">
    <name type="scientific">Gamarada debralockiae</name>
    <dbReference type="NCBI Taxonomy" id="2037899"/>
    <lineage>
        <taxon>Eukaryota</taxon>
        <taxon>Fungi</taxon>
        <taxon>Dikarya</taxon>
        <taxon>Ascomycota</taxon>
        <taxon>Pezizomycotina</taxon>
        <taxon>Leotiomycetes</taxon>
        <taxon>Helotiales</taxon>
        <taxon>Hyphodiscaceae</taxon>
        <taxon>Gamarada</taxon>
    </lineage>
</organism>
<dbReference type="GO" id="GO:0045259">
    <property type="term" value="C:proton-transporting ATP synthase complex"/>
    <property type="evidence" value="ECO:0007669"/>
    <property type="project" value="UniProtKB-KW"/>
</dbReference>
<dbReference type="EMBL" id="MG704281">
    <property type="protein sequence ID" value="AWL21278.1"/>
    <property type="molecule type" value="Genomic_DNA"/>
</dbReference>
<evidence type="ECO:0000256" key="15">
    <source>
        <dbReference type="RuleBase" id="RU368038"/>
    </source>
</evidence>
<keyword evidence="12 15" id="KW-0472">Membrane</keyword>
<gene>
    <name evidence="16" type="primary">atp8</name>
</gene>
<evidence type="ECO:0000256" key="6">
    <source>
        <dbReference type="ARBA" id="ARBA00022547"/>
    </source>
</evidence>
<comment type="subunit">
    <text evidence="3 15">F-type ATPases have 2 components, CF(1) - the catalytic core - and CF(0) - the membrane proton channel.</text>
</comment>
<keyword evidence="7 15" id="KW-0812">Transmembrane</keyword>
<dbReference type="Pfam" id="PF05933">
    <property type="entry name" value="Fun_ATP-synt_8"/>
    <property type="match status" value="1"/>
</dbReference>
<evidence type="ECO:0000256" key="10">
    <source>
        <dbReference type="ARBA" id="ARBA00023065"/>
    </source>
</evidence>
<evidence type="ECO:0000256" key="12">
    <source>
        <dbReference type="ARBA" id="ARBA00023136"/>
    </source>
</evidence>
<dbReference type="PANTHER" id="PTHR36101:SF1">
    <property type="entry name" value="ATP SYNTHASE PROTEIN 8"/>
    <property type="match status" value="1"/>
</dbReference>
<comment type="similarity">
    <text evidence="2 15">Belongs to the ATPase protein 8 family.</text>
</comment>
<protein>
    <recommendedName>
        <fullName evidence="4 15">ATP synthase protein 8</fullName>
    </recommendedName>
</protein>
<dbReference type="GO" id="GO:0005743">
    <property type="term" value="C:mitochondrial inner membrane"/>
    <property type="evidence" value="ECO:0007669"/>
    <property type="project" value="UniProtKB-SubCell"/>
</dbReference>
<dbReference type="AlphaFoldDB" id="A0A2U8LKM8"/>
<evidence type="ECO:0000256" key="3">
    <source>
        <dbReference type="ARBA" id="ARBA00011291"/>
    </source>
</evidence>
<name>A0A2U8LKM8_9HELO</name>
<dbReference type="InterPro" id="IPR009230">
    <property type="entry name" value="ATP_synth_su8_fun"/>
</dbReference>
<comment type="function">
    <text evidence="14 15">Mitochondrial membrane ATP synthase (F(1)F(0) ATP synthase or Complex V) produces ATP from ADP in the presence of a proton gradient across the membrane which is generated by electron transport complexes of the respiratory chain. F-type ATPases consist of two structural domains, F(1) - containing the extramembraneous catalytic core and F(0) - containing the membrane proton channel, linked together by a central stalk and a peripheral stalk. During catalysis, ATP synthesis in the catalytic domain of F(1) is coupled via a rotary mechanism of the central stalk subunits to proton translocation. Part of the complex F(0) domain. Minor subunit located with subunit a in the membrane.</text>
</comment>
<keyword evidence="9 15" id="KW-1133">Transmembrane helix</keyword>
<evidence type="ECO:0000256" key="7">
    <source>
        <dbReference type="ARBA" id="ARBA00022692"/>
    </source>
</evidence>
<evidence type="ECO:0000256" key="14">
    <source>
        <dbReference type="ARBA" id="ARBA00024864"/>
    </source>
</evidence>
<keyword evidence="11 15" id="KW-0496">Mitochondrion</keyword>
<proteinExistence type="inferred from homology"/>
<evidence type="ECO:0000256" key="1">
    <source>
        <dbReference type="ARBA" id="ARBA00004304"/>
    </source>
</evidence>
<evidence type="ECO:0000256" key="4">
    <source>
        <dbReference type="ARBA" id="ARBA00019651"/>
    </source>
</evidence>